<dbReference type="AlphaFoldDB" id="A0A0F9BF12"/>
<organism evidence="1">
    <name type="scientific">marine sediment metagenome</name>
    <dbReference type="NCBI Taxonomy" id="412755"/>
    <lineage>
        <taxon>unclassified sequences</taxon>
        <taxon>metagenomes</taxon>
        <taxon>ecological metagenomes</taxon>
    </lineage>
</organism>
<gene>
    <name evidence="1" type="ORF">LCGC14_2536170</name>
</gene>
<comment type="caution">
    <text evidence="1">The sequence shown here is derived from an EMBL/GenBank/DDBJ whole genome shotgun (WGS) entry which is preliminary data.</text>
</comment>
<protein>
    <submittedName>
        <fullName evidence="1">Uncharacterized protein</fullName>
    </submittedName>
</protein>
<accession>A0A0F9BF12</accession>
<name>A0A0F9BF12_9ZZZZ</name>
<dbReference type="EMBL" id="LAZR01041274">
    <property type="protein sequence ID" value="KKL12397.1"/>
    <property type="molecule type" value="Genomic_DNA"/>
</dbReference>
<evidence type="ECO:0000313" key="1">
    <source>
        <dbReference type="EMBL" id="KKL12397.1"/>
    </source>
</evidence>
<proteinExistence type="predicted"/>
<reference evidence="1" key="1">
    <citation type="journal article" date="2015" name="Nature">
        <title>Complex archaea that bridge the gap between prokaryotes and eukaryotes.</title>
        <authorList>
            <person name="Spang A."/>
            <person name="Saw J.H."/>
            <person name="Jorgensen S.L."/>
            <person name="Zaremba-Niedzwiedzka K."/>
            <person name="Martijn J."/>
            <person name="Lind A.E."/>
            <person name="van Eijk R."/>
            <person name="Schleper C."/>
            <person name="Guy L."/>
            <person name="Ettema T.J."/>
        </authorList>
    </citation>
    <scope>NUCLEOTIDE SEQUENCE</scope>
</reference>
<sequence length="179" mass="20957">MKDIELSDSFECHEYISPKKFEQWKIDSLQLSKVFSIQELKELLKLTEDLIAESSPEPRSCYYTASECALHSQDVNFVLGYATIGYIINDHAWNSFNGIEFDLMKQINIQYQNYYKIIEFSKQELLDYLISGGELKDYPLLDYYYKHKIATANDYISGFEDVGISLNEVIKKLIRKNRS</sequence>